<evidence type="ECO:0000259" key="1">
    <source>
        <dbReference type="PROSITE" id="PS51087"/>
    </source>
</evidence>
<keyword evidence="3" id="KW-1185">Reference proteome</keyword>
<dbReference type="GO" id="GO:0070987">
    <property type="term" value="P:error-free translesion synthesis"/>
    <property type="evidence" value="ECO:0007669"/>
    <property type="project" value="TreeGrafter"/>
</dbReference>
<sequence length="142" mass="16278">MTSDICTVSIDSLEDISQRKLQPPYKYAHAYTITIHNISTYTVQIKSRMWIVKDGDMKDRVVEGDGIVGHKPILMPGDTFTYTSYHVMLNRFGSALGKYFGTYAYVPEFEQESLFDDDEFEGDEFEVNIPEIQLIHKLRPGA</sequence>
<gene>
    <name evidence="2" type="ordered locus">Ctha_0339</name>
</gene>
<dbReference type="HOGENOM" id="CLU_128074_0_0_10"/>
<dbReference type="InterPro" id="IPR007474">
    <property type="entry name" value="ApaG_domain"/>
</dbReference>
<reference evidence="2 3" key="1">
    <citation type="submission" date="2008-06" db="EMBL/GenBank/DDBJ databases">
        <title>Complete sequence of Chloroherpeton thalassium ATCC 35110.</title>
        <authorList>
            <consortium name="US DOE Joint Genome Institute"/>
            <person name="Lucas S."/>
            <person name="Copeland A."/>
            <person name="Lapidus A."/>
            <person name="Glavina del Rio T."/>
            <person name="Dalin E."/>
            <person name="Tice H."/>
            <person name="Bruce D."/>
            <person name="Goodwin L."/>
            <person name="Pitluck S."/>
            <person name="Schmutz J."/>
            <person name="Larimer F."/>
            <person name="Land M."/>
            <person name="Hauser L."/>
            <person name="Kyrpides N."/>
            <person name="Mikhailova N."/>
            <person name="Liu Z."/>
            <person name="Li T."/>
            <person name="Zhao F."/>
            <person name="Overmann J."/>
            <person name="Bryant D.A."/>
            <person name="Richardson P."/>
        </authorList>
    </citation>
    <scope>NUCLEOTIDE SEQUENCE [LARGE SCALE GENOMIC DNA]</scope>
    <source>
        <strain evidence="3">ATCC 35110 / GB-78</strain>
    </source>
</reference>
<name>B3QU12_CHLT3</name>
<dbReference type="Pfam" id="PF04379">
    <property type="entry name" value="DUF525"/>
    <property type="match status" value="1"/>
</dbReference>
<dbReference type="eggNOG" id="COG2967">
    <property type="taxonomic scope" value="Bacteria"/>
</dbReference>
<evidence type="ECO:0000313" key="2">
    <source>
        <dbReference type="EMBL" id="ACF12810.1"/>
    </source>
</evidence>
<dbReference type="RefSeq" id="WP_012498894.1">
    <property type="nucleotide sequence ID" value="NC_011026.1"/>
</dbReference>
<dbReference type="EMBL" id="CP001100">
    <property type="protein sequence ID" value="ACF12810.1"/>
    <property type="molecule type" value="Genomic_DNA"/>
</dbReference>
<dbReference type="Gene3D" id="2.60.40.1470">
    <property type="entry name" value="ApaG domain"/>
    <property type="match status" value="1"/>
</dbReference>
<dbReference type="InterPro" id="IPR036767">
    <property type="entry name" value="ApaG_sf"/>
</dbReference>
<protein>
    <submittedName>
        <fullName evidence="2">ApaG domain protein</fullName>
    </submittedName>
</protein>
<dbReference type="AlphaFoldDB" id="B3QU12"/>
<dbReference type="KEGG" id="cts:Ctha_0339"/>
<evidence type="ECO:0000313" key="3">
    <source>
        <dbReference type="Proteomes" id="UP000001208"/>
    </source>
</evidence>
<dbReference type="OrthoDB" id="9795226at2"/>
<dbReference type="SUPFAM" id="SSF110069">
    <property type="entry name" value="ApaG-like"/>
    <property type="match status" value="1"/>
</dbReference>
<accession>B3QU12</accession>
<organism evidence="2 3">
    <name type="scientific">Chloroherpeton thalassium (strain ATCC 35110 / GB-78)</name>
    <dbReference type="NCBI Taxonomy" id="517418"/>
    <lineage>
        <taxon>Bacteria</taxon>
        <taxon>Pseudomonadati</taxon>
        <taxon>Chlorobiota</taxon>
        <taxon>Chlorobiia</taxon>
        <taxon>Chlorobiales</taxon>
        <taxon>Chloroherpetonaceae</taxon>
        <taxon>Chloroherpeton</taxon>
    </lineage>
</organism>
<dbReference type="Proteomes" id="UP000001208">
    <property type="component" value="Chromosome"/>
</dbReference>
<dbReference type="PROSITE" id="PS51087">
    <property type="entry name" value="APAG"/>
    <property type="match status" value="1"/>
</dbReference>
<dbReference type="PANTHER" id="PTHR14289:SF16">
    <property type="entry name" value="POLYMERASE DELTA-INTERACTING PROTEIN 2"/>
    <property type="match status" value="1"/>
</dbReference>
<dbReference type="STRING" id="517418.Ctha_0339"/>
<feature type="domain" description="ApaG" evidence="1">
    <location>
        <begin position="1"/>
        <end position="141"/>
    </location>
</feature>
<proteinExistence type="predicted"/>
<dbReference type="PANTHER" id="PTHR14289">
    <property type="entry name" value="F-BOX ONLY PROTEIN 3"/>
    <property type="match status" value="1"/>
</dbReference>